<gene>
    <name evidence="1" type="ORF">IV64_GL001765</name>
</gene>
<proteinExistence type="predicted"/>
<dbReference type="RefSeq" id="WP_057705116.1">
    <property type="nucleotide sequence ID" value="NZ_JQCL01000001.1"/>
</dbReference>
<keyword evidence="2" id="KW-1185">Reference proteome</keyword>
<evidence type="ECO:0000313" key="2">
    <source>
        <dbReference type="Proteomes" id="UP000051783"/>
    </source>
</evidence>
<sequence length="114" mass="13465">MNNDAQLSITQLNESLQRKAVEDFAKFYMGLFDVNNLELMSNYDVVKYMTDINEHLTYGRYMTKKQRLADSVSFSFTDYRSMIDQLDQKYFENGNPATAWNEWYATHFLQLANS</sequence>
<accession>A0A0R2MMG2</accession>
<evidence type="ECO:0000313" key="1">
    <source>
        <dbReference type="EMBL" id="KRO14919.1"/>
    </source>
</evidence>
<organism evidence="1 2">
    <name type="scientific">Lactiplantibacillus xiangfangensis</name>
    <dbReference type="NCBI Taxonomy" id="942150"/>
    <lineage>
        <taxon>Bacteria</taxon>
        <taxon>Bacillati</taxon>
        <taxon>Bacillota</taxon>
        <taxon>Bacilli</taxon>
        <taxon>Lactobacillales</taxon>
        <taxon>Lactobacillaceae</taxon>
        <taxon>Lactiplantibacillus</taxon>
    </lineage>
</organism>
<dbReference type="AlphaFoldDB" id="A0A0R2MMG2"/>
<dbReference type="EMBL" id="JQCL01000001">
    <property type="protein sequence ID" value="KRO14919.1"/>
    <property type="molecule type" value="Genomic_DNA"/>
</dbReference>
<dbReference type="OrthoDB" id="2301346at2"/>
<reference evidence="1 2" key="1">
    <citation type="journal article" date="2015" name="Genome Announc.">
        <title>Expanding the biotechnology potential of lactobacilli through comparative genomics of 213 strains and associated genera.</title>
        <authorList>
            <person name="Sun Z."/>
            <person name="Harris H.M."/>
            <person name="McCann A."/>
            <person name="Guo C."/>
            <person name="Argimon S."/>
            <person name="Zhang W."/>
            <person name="Yang X."/>
            <person name="Jeffery I.B."/>
            <person name="Cooney J.C."/>
            <person name="Kagawa T.F."/>
            <person name="Liu W."/>
            <person name="Song Y."/>
            <person name="Salvetti E."/>
            <person name="Wrobel A."/>
            <person name="Rasinkangas P."/>
            <person name="Parkhill J."/>
            <person name="Rea M.C."/>
            <person name="O'Sullivan O."/>
            <person name="Ritari J."/>
            <person name="Douillard F.P."/>
            <person name="Paul Ross R."/>
            <person name="Yang R."/>
            <person name="Briner A.E."/>
            <person name="Felis G.E."/>
            <person name="de Vos W.M."/>
            <person name="Barrangou R."/>
            <person name="Klaenhammer T.R."/>
            <person name="Caufield P.W."/>
            <person name="Cui Y."/>
            <person name="Zhang H."/>
            <person name="O'Toole P.W."/>
        </authorList>
    </citation>
    <scope>NUCLEOTIDE SEQUENCE [LARGE SCALE GENOMIC DNA]</scope>
    <source>
        <strain evidence="1 2">LMG 26013</strain>
    </source>
</reference>
<dbReference type="STRING" id="942150.IV64_GL001765"/>
<comment type="caution">
    <text evidence="1">The sequence shown here is derived from an EMBL/GenBank/DDBJ whole genome shotgun (WGS) entry which is preliminary data.</text>
</comment>
<dbReference type="PATRIC" id="fig|942150.3.peg.1836"/>
<dbReference type="Proteomes" id="UP000051783">
    <property type="component" value="Unassembled WGS sequence"/>
</dbReference>
<protein>
    <submittedName>
        <fullName evidence="1">Uncharacterized protein</fullName>
    </submittedName>
</protein>
<name>A0A0R2MMG2_9LACO</name>